<dbReference type="InterPro" id="IPR036388">
    <property type="entry name" value="WH-like_DNA-bd_sf"/>
</dbReference>
<proteinExistence type="inferred from homology"/>
<dbReference type="Proteomes" id="UP000244937">
    <property type="component" value="Chromosome"/>
</dbReference>
<dbReference type="Gene3D" id="1.10.150.80">
    <property type="entry name" value="HRDC domain"/>
    <property type="match status" value="1"/>
</dbReference>
<dbReference type="SUPFAM" id="SSF47819">
    <property type="entry name" value="HRDC-like"/>
    <property type="match status" value="1"/>
</dbReference>
<dbReference type="GO" id="GO:0043138">
    <property type="term" value="F:3'-5' DNA helicase activity"/>
    <property type="evidence" value="ECO:0007669"/>
    <property type="project" value="UniProtKB-EC"/>
</dbReference>
<evidence type="ECO:0000256" key="10">
    <source>
        <dbReference type="ARBA" id="ARBA00022840"/>
    </source>
</evidence>
<dbReference type="InterPro" id="IPR036390">
    <property type="entry name" value="WH_DNA-bd_sf"/>
</dbReference>
<dbReference type="SMART" id="SM00490">
    <property type="entry name" value="HELICc"/>
    <property type="match status" value="1"/>
</dbReference>
<evidence type="ECO:0000256" key="12">
    <source>
        <dbReference type="ARBA" id="ARBA00023172"/>
    </source>
</evidence>
<sequence length="731" mass="82414">MNSDEIDIYKELKKYFGFSQFKGLQERVISSIIAGHNTFVIMPTGGGKSLCYQLPALIKEGTAIVVSPLIALMKNQVDAIRSLSSENGVAHVLNSSLTKTEITQVKKDITSGLTKLLYVAPESLTKEEYVTFLKSVPISFVAIDEAHCISEWGHDFRPEYRNLRHIIRQLGDVPIIGLTATATPKVQEDILKNLDMTNANTFKASFNRPNLFYEVRPKTKNVEADIIRFIKQNKGKSGIIYCLSRKKVEAIADVLKVNGISAVPYHAGLDAKTRARHQDMFLMEDVEVVVATIAFGMGIDKPDVRFVIHHDIPKSLESYYQETGRAGRDGGEGHCIAYYSYKDVEKLEKFMSGKPVAEQEIGFALLQEVVAYAETSMSRRKFLLHYFGEDFDSEIGEGADMDDNVRNPKSKVEAKEQVIQLLKVVRDTKHLYKSKEVIFTLIGKINAVIKAHKTDTQSFFGSGETFDERYWMALIRQVLVEGLLSKDIETYGILKITEKGLDYLDNPQSFMMSEDHEYSEAEDDAIVTAAKSSGTADEALMGMLRELRKKVAKKLGVPPFVVFQDPSLEDMALKYPVTLDELGNVHGVGEGKAKKYGKDFIELINRYVEENDITRPDDLVVKSTGANSVNKLYIIQNIDRKLPLDDIAASKGLTMDALLKEMEQIVYSGTKLNIKYWVDEMLDDEQQEEIHDYFMESESDGIEDALKEFDGDYDIDELRLMRIKFISEVAN</sequence>
<dbReference type="GO" id="GO:0043590">
    <property type="term" value="C:bacterial nucleoid"/>
    <property type="evidence" value="ECO:0007669"/>
    <property type="project" value="TreeGrafter"/>
</dbReference>
<dbReference type="Gene3D" id="3.40.50.300">
    <property type="entry name" value="P-loop containing nucleotide triphosphate hydrolases"/>
    <property type="match status" value="2"/>
</dbReference>
<dbReference type="GO" id="GO:0009432">
    <property type="term" value="P:SOS response"/>
    <property type="evidence" value="ECO:0007669"/>
    <property type="project" value="UniProtKB-UniRule"/>
</dbReference>
<dbReference type="OrthoDB" id="9763310at2"/>
<feature type="domain" description="HRDC" evidence="17">
    <location>
        <begin position="534"/>
        <end position="614"/>
    </location>
</feature>
<dbReference type="SUPFAM" id="SSF52540">
    <property type="entry name" value="P-loop containing nucleoside triphosphate hydrolases"/>
    <property type="match status" value="1"/>
</dbReference>
<dbReference type="EMBL" id="CP029187">
    <property type="protein sequence ID" value="AWI25691.1"/>
    <property type="molecule type" value="Genomic_DNA"/>
</dbReference>
<dbReference type="GO" id="GO:0009378">
    <property type="term" value="F:four-way junction helicase activity"/>
    <property type="evidence" value="ECO:0007669"/>
    <property type="project" value="TreeGrafter"/>
</dbReference>
<evidence type="ECO:0000256" key="4">
    <source>
        <dbReference type="ARBA" id="ARBA00022723"/>
    </source>
</evidence>
<keyword evidence="10" id="KW-0067">ATP-binding</keyword>
<dbReference type="NCBIfam" id="TIGR01389">
    <property type="entry name" value="recQ"/>
    <property type="match status" value="1"/>
</dbReference>
<feature type="domain" description="Helicase C-terminal" evidence="19">
    <location>
        <begin position="221"/>
        <end position="378"/>
    </location>
</feature>
<accession>A0A2S1SH34</accession>
<evidence type="ECO:0000313" key="21">
    <source>
        <dbReference type="Proteomes" id="UP000244937"/>
    </source>
</evidence>
<dbReference type="GO" id="GO:0006281">
    <property type="term" value="P:DNA repair"/>
    <property type="evidence" value="ECO:0007669"/>
    <property type="project" value="UniProtKB-KW"/>
</dbReference>
<evidence type="ECO:0000256" key="14">
    <source>
        <dbReference type="ARBA" id="ARBA00023235"/>
    </source>
</evidence>
<dbReference type="Pfam" id="PF09382">
    <property type="entry name" value="RQC"/>
    <property type="match status" value="1"/>
</dbReference>
<dbReference type="EC" id="5.6.2.4" evidence="16"/>
<dbReference type="PANTHER" id="PTHR13710:SF105">
    <property type="entry name" value="ATP-DEPENDENT DNA HELICASE Q1"/>
    <property type="match status" value="1"/>
</dbReference>
<dbReference type="PROSITE" id="PS51192">
    <property type="entry name" value="HELICASE_ATP_BIND_1"/>
    <property type="match status" value="1"/>
</dbReference>
<keyword evidence="14" id="KW-0413">Isomerase</keyword>
<dbReference type="GO" id="GO:0006260">
    <property type="term" value="P:DNA replication"/>
    <property type="evidence" value="ECO:0007669"/>
    <property type="project" value="InterPro"/>
</dbReference>
<dbReference type="InterPro" id="IPR032284">
    <property type="entry name" value="RecQ_Zn-bd"/>
</dbReference>
<evidence type="ECO:0000256" key="7">
    <source>
        <dbReference type="ARBA" id="ARBA00022801"/>
    </source>
</evidence>
<dbReference type="InterPro" id="IPR001650">
    <property type="entry name" value="Helicase_C-like"/>
</dbReference>
<evidence type="ECO:0000256" key="9">
    <source>
        <dbReference type="ARBA" id="ARBA00022833"/>
    </source>
</evidence>
<dbReference type="GO" id="GO:0005524">
    <property type="term" value="F:ATP binding"/>
    <property type="evidence" value="ECO:0007669"/>
    <property type="project" value="UniProtKB-KW"/>
</dbReference>
<dbReference type="Pfam" id="PF00570">
    <property type="entry name" value="HRDC"/>
    <property type="match status" value="1"/>
</dbReference>
<evidence type="ECO:0000256" key="3">
    <source>
        <dbReference type="ARBA" id="ARBA00005446"/>
    </source>
</evidence>
<dbReference type="InterPro" id="IPR014001">
    <property type="entry name" value="Helicase_ATP-bd"/>
</dbReference>
<dbReference type="InterPro" id="IPR006293">
    <property type="entry name" value="DNA_helicase_ATP-dep_RecQ_bac"/>
</dbReference>
<dbReference type="RefSeq" id="WP_108903477.1">
    <property type="nucleotide sequence ID" value="NZ_CP029187.1"/>
</dbReference>
<dbReference type="CDD" id="cd17920">
    <property type="entry name" value="DEXHc_RecQ"/>
    <property type="match status" value="1"/>
</dbReference>
<evidence type="ECO:0000256" key="1">
    <source>
        <dbReference type="ARBA" id="ARBA00001946"/>
    </source>
</evidence>
<keyword evidence="12" id="KW-0233">DNA recombination</keyword>
<evidence type="ECO:0000256" key="2">
    <source>
        <dbReference type="ARBA" id="ARBA00001947"/>
    </source>
</evidence>
<comment type="cofactor">
    <cofactor evidence="2">
        <name>Zn(2+)</name>
        <dbReference type="ChEBI" id="CHEBI:29105"/>
    </cofactor>
</comment>
<dbReference type="SMART" id="SM00341">
    <property type="entry name" value="HRDC"/>
    <property type="match status" value="1"/>
</dbReference>
<dbReference type="NCBIfam" id="TIGR00614">
    <property type="entry name" value="recQ_fam"/>
    <property type="match status" value="1"/>
</dbReference>
<keyword evidence="21" id="KW-1185">Reference proteome</keyword>
<dbReference type="FunFam" id="3.40.50.300:FF:000156">
    <property type="entry name" value="ATP-dependent DNA helicase recQ"/>
    <property type="match status" value="1"/>
</dbReference>
<dbReference type="Pfam" id="PF21220">
    <property type="entry name" value="RecQ-1-like_HTH"/>
    <property type="match status" value="1"/>
</dbReference>
<evidence type="ECO:0000259" key="17">
    <source>
        <dbReference type="PROSITE" id="PS50967"/>
    </source>
</evidence>
<dbReference type="Gene3D" id="1.10.10.1390">
    <property type="entry name" value="ATP-dependent DNA helicase RecQ"/>
    <property type="match status" value="1"/>
</dbReference>
<evidence type="ECO:0000256" key="8">
    <source>
        <dbReference type="ARBA" id="ARBA00022806"/>
    </source>
</evidence>
<dbReference type="GO" id="GO:0005737">
    <property type="term" value="C:cytoplasm"/>
    <property type="evidence" value="ECO:0007669"/>
    <property type="project" value="TreeGrafter"/>
</dbReference>
<keyword evidence="9" id="KW-0862">Zinc</keyword>
<keyword evidence="5" id="KW-0547">Nucleotide-binding</keyword>
<evidence type="ECO:0000259" key="19">
    <source>
        <dbReference type="PROSITE" id="PS51194"/>
    </source>
</evidence>
<evidence type="ECO:0000256" key="13">
    <source>
        <dbReference type="ARBA" id="ARBA00023204"/>
    </source>
</evidence>
<feature type="domain" description="Helicase ATP-binding" evidence="18">
    <location>
        <begin position="29"/>
        <end position="200"/>
    </location>
</feature>
<evidence type="ECO:0000313" key="20">
    <source>
        <dbReference type="EMBL" id="AWI25691.1"/>
    </source>
</evidence>
<dbReference type="InterPro" id="IPR018982">
    <property type="entry name" value="RQC_domain"/>
</dbReference>
<evidence type="ECO:0000256" key="15">
    <source>
        <dbReference type="ARBA" id="ARBA00034617"/>
    </source>
</evidence>
<dbReference type="GO" id="GO:0003677">
    <property type="term" value="F:DNA binding"/>
    <property type="evidence" value="ECO:0007669"/>
    <property type="project" value="UniProtKB-KW"/>
</dbReference>
<keyword evidence="11" id="KW-0238">DNA-binding</keyword>
<dbReference type="GO" id="GO:0030894">
    <property type="term" value="C:replisome"/>
    <property type="evidence" value="ECO:0007669"/>
    <property type="project" value="TreeGrafter"/>
</dbReference>
<comment type="cofactor">
    <cofactor evidence="1">
        <name>Mg(2+)</name>
        <dbReference type="ChEBI" id="CHEBI:18420"/>
    </cofactor>
</comment>
<dbReference type="FunFam" id="3.40.50.300:FF:001051">
    <property type="entry name" value="ATP-dependent DNA helicase RecQ"/>
    <property type="match status" value="1"/>
</dbReference>
<evidence type="ECO:0000256" key="6">
    <source>
        <dbReference type="ARBA" id="ARBA00022763"/>
    </source>
</evidence>
<keyword evidence="7" id="KW-0378">Hydrolase</keyword>
<protein>
    <recommendedName>
        <fullName evidence="16">DNA helicase RecQ</fullName>
        <ecNumber evidence="16">5.6.2.4</ecNumber>
    </recommendedName>
</protein>
<evidence type="ECO:0000259" key="18">
    <source>
        <dbReference type="PROSITE" id="PS51192"/>
    </source>
</evidence>
<comment type="catalytic activity">
    <reaction evidence="15">
        <text>Couples ATP hydrolysis with the unwinding of duplex DNA by translocating in the 3'-5' direction.</text>
        <dbReference type="EC" id="5.6.2.4"/>
    </reaction>
</comment>
<dbReference type="SMART" id="SM00956">
    <property type="entry name" value="RQC"/>
    <property type="match status" value="1"/>
</dbReference>
<name>A0A2S1SH34_9FLAO</name>
<dbReference type="Pfam" id="PF00270">
    <property type="entry name" value="DEAD"/>
    <property type="match status" value="1"/>
</dbReference>
<evidence type="ECO:0000256" key="11">
    <source>
        <dbReference type="ARBA" id="ARBA00023125"/>
    </source>
</evidence>
<dbReference type="GO" id="GO:0016787">
    <property type="term" value="F:hydrolase activity"/>
    <property type="evidence" value="ECO:0007669"/>
    <property type="project" value="UniProtKB-KW"/>
</dbReference>
<dbReference type="Pfam" id="PF16124">
    <property type="entry name" value="RecQ_Zn_bind"/>
    <property type="match status" value="1"/>
</dbReference>
<dbReference type="AlphaFoldDB" id="A0A2S1SH34"/>
<dbReference type="InterPro" id="IPR010997">
    <property type="entry name" value="HRDC-like_sf"/>
</dbReference>
<comment type="similarity">
    <text evidence="3">Belongs to the helicase family. RecQ subfamily.</text>
</comment>
<dbReference type="InterPro" id="IPR027417">
    <property type="entry name" value="P-loop_NTPase"/>
</dbReference>
<dbReference type="InterPro" id="IPR002121">
    <property type="entry name" value="HRDC_dom"/>
</dbReference>
<dbReference type="PROSITE" id="PS50967">
    <property type="entry name" value="HRDC"/>
    <property type="match status" value="1"/>
</dbReference>
<keyword evidence="6" id="KW-0227">DNA damage</keyword>
<keyword evidence="8 20" id="KW-0347">Helicase</keyword>
<evidence type="ECO:0000256" key="5">
    <source>
        <dbReference type="ARBA" id="ARBA00022741"/>
    </source>
</evidence>
<dbReference type="PANTHER" id="PTHR13710">
    <property type="entry name" value="DNA HELICASE RECQ FAMILY MEMBER"/>
    <property type="match status" value="1"/>
</dbReference>
<reference evidence="20 21" key="1">
    <citation type="submission" date="2018-05" db="EMBL/GenBank/DDBJ databases">
        <title>Genome sequencing of Flavobacterium sp. HYN0049.</title>
        <authorList>
            <person name="Yi H."/>
            <person name="Baek C."/>
        </authorList>
    </citation>
    <scope>NUCLEOTIDE SEQUENCE [LARGE SCALE GENOMIC DNA]</scope>
    <source>
        <strain evidence="20 21">HYN0049</strain>
    </source>
</reference>
<dbReference type="CDD" id="cd18794">
    <property type="entry name" value="SF2_C_RecQ"/>
    <property type="match status" value="1"/>
</dbReference>
<dbReference type="GO" id="GO:0046872">
    <property type="term" value="F:metal ion binding"/>
    <property type="evidence" value="ECO:0007669"/>
    <property type="project" value="UniProtKB-KW"/>
</dbReference>
<evidence type="ECO:0000256" key="16">
    <source>
        <dbReference type="NCBIfam" id="TIGR01389"/>
    </source>
</evidence>
<keyword evidence="4" id="KW-0479">Metal-binding</keyword>
<dbReference type="KEGG" id="fpal:HYN49_07140"/>
<dbReference type="InterPro" id="IPR004589">
    <property type="entry name" value="DNA_helicase_ATP-dep_RecQ"/>
</dbReference>
<organism evidence="20 21">
    <name type="scientific">Flavobacterium pallidum</name>
    <dbReference type="NCBI Taxonomy" id="2172098"/>
    <lineage>
        <taxon>Bacteria</taxon>
        <taxon>Pseudomonadati</taxon>
        <taxon>Bacteroidota</taxon>
        <taxon>Flavobacteriia</taxon>
        <taxon>Flavobacteriales</taxon>
        <taxon>Flavobacteriaceae</taxon>
        <taxon>Flavobacterium</taxon>
    </lineage>
</organism>
<dbReference type="SUPFAM" id="SSF46785">
    <property type="entry name" value="Winged helix' DNA-binding domain"/>
    <property type="match status" value="1"/>
</dbReference>
<dbReference type="Pfam" id="PF00271">
    <property type="entry name" value="Helicase_C"/>
    <property type="match status" value="1"/>
</dbReference>
<dbReference type="Gene3D" id="1.10.10.10">
    <property type="entry name" value="Winged helix-like DNA-binding domain superfamily/Winged helix DNA-binding domain"/>
    <property type="match status" value="1"/>
</dbReference>
<dbReference type="PROSITE" id="PS51194">
    <property type="entry name" value="HELICASE_CTER"/>
    <property type="match status" value="1"/>
</dbReference>
<keyword evidence="13" id="KW-0234">DNA repair</keyword>
<dbReference type="InterPro" id="IPR048671">
    <property type="entry name" value="RecQ-1-like_HTH"/>
</dbReference>
<dbReference type="GO" id="GO:0006310">
    <property type="term" value="P:DNA recombination"/>
    <property type="evidence" value="ECO:0007669"/>
    <property type="project" value="UniProtKB-UniRule"/>
</dbReference>
<dbReference type="InterPro" id="IPR011545">
    <property type="entry name" value="DEAD/DEAH_box_helicase_dom"/>
</dbReference>
<gene>
    <name evidence="20" type="primary">recQ</name>
    <name evidence="20" type="ORF">HYN49_07140</name>
</gene>
<dbReference type="SMART" id="SM00487">
    <property type="entry name" value="DEXDc"/>
    <property type="match status" value="1"/>
</dbReference>
<dbReference type="InterPro" id="IPR044876">
    <property type="entry name" value="HRDC_dom_sf"/>
</dbReference>